<name>A0A660KTS1_9BACL</name>
<keyword evidence="2 10" id="KW-0444">Lipid biosynthesis</keyword>
<evidence type="ECO:0000313" key="12">
    <source>
        <dbReference type="Proteomes" id="UP000267019"/>
    </source>
</evidence>
<evidence type="ECO:0000256" key="3">
    <source>
        <dbReference type="ARBA" id="ARBA00022679"/>
    </source>
</evidence>
<dbReference type="PANTHER" id="PTHR30309">
    <property type="entry name" value="INNER MEMBRANE PROTEIN YGIH"/>
    <property type="match status" value="1"/>
</dbReference>
<comment type="subunit">
    <text evidence="10">Probably interacts with PlsX.</text>
</comment>
<keyword evidence="11" id="KW-0012">Acyltransferase</keyword>
<comment type="caution">
    <text evidence="11">The sequence shown here is derived from an EMBL/GenBank/DDBJ whole genome shotgun (WGS) entry which is preliminary data.</text>
</comment>
<dbReference type="InterPro" id="IPR003811">
    <property type="entry name" value="G3P_acylTferase_PlsY"/>
</dbReference>
<feature type="transmembrane region" description="Helical" evidence="10">
    <location>
        <begin position="140"/>
        <end position="163"/>
    </location>
</feature>
<keyword evidence="8 10" id="KW-0594">Phospholipid biosynthesis</keyword>
<keyword evidence="3 10" id="KW-0808">Transferase</keyword>
<evidence type="ECO:0000256" key="10">
    <source>
        <dbReference type="HAMAP-Rule" id="MF_01043"/>
    </source>
</evidence>
<feature type="transmembrane region" description="Helical" evidence="10">
    <location>
        <begin position="192"/>
        <end position="211"/>
    </location>
</feature>
<keyword evidence="6 10" id="KW-0443">Lipid metabolism</keyword>
<comment type="subcellular location">
    <subcellularLocation>
        <location evidence="10">Cell membrane</location>
        <topology evidence="10">Multi-pass membrane protein</topology>
    </subcellularLocation>
</comment>
<dbReference type="PANTHER" id="PTHR30309:SF0">
    <property type="entry name" value="GLYCEROL-3-PHOSPHATE ACYLTRANSFERASE-RELATED"/>
    <property type="match status" value="1"/>
</dbReference>
<proteinExistence type="inferred from homology"/>
<evidence type="ECO:0000256" key="5">
    <source>
        <dbReference type="ARBA" id="ARBA00022989"/>
    </source>
</evidence>
<evidence type="ECO:0000256" key="1">
    <source>
        <dbReference type="ARBA" id="ARBA00022475"/>
    </source>
</evidence>
<dbReference type="SMART" id="SM01207">
    <property type="entry name" value="G3P_acyltransf"/>
    <property type="match status" value="1"/>
</dbReference>
<sequence>MCAPFFCYTPTGRAAKGRAQADTYSREGIFIRLLIGLIAAYLLGGIPFSYLWVKVLRGTDIRKCGSGNVGATNAYRCGGLLAALLAALCDVGKGYLAVLLFAPLSPAPAYAYAVGAAAILGHVRSPFLGFRGGKAVATSLGVLLAFHPWGLLVAAVVFAFALLLARRMSVASMAAAVAFALVAPFSGRDPLFVSLSFLLAFAILWLHRGNIVRLMEGREPRLF</sequence>
<feature type="transmembrane region" description="Helical" evidence="10">
    <location>
        <begin position="29"/>
        <end position="53"/>
    </location>
</feature>
<keyword evidence="5 10" id="KW-1133">Transmembrane helix</keyword>
<evidence type="ECO:0000256" key="2">
    <source>
        <dbReference type="ARBA" id="ARBA00022516"/>
    </source>
</evidence>
<dbReference type="Pfam" id="PF02660">
    <property type="entry name" value="G3P_acyltransf"/>
    <property type="match status" value="1"/>
</dbReference>
<dbReference type="Proteomes" id="UP000267019">
    <property type="component" value="Unassembled WGS sequence"/>
</dbReference>
<feature type="transmembrane region" description="Helical" evidence="10">
    <location>
        <begin position="98"/>
        <end position="120"/>
    </location>
</feature>
<keyword evidence="9 10" id="KW-1208">Phospholipid metabolism</keyword>
<keyword evidence="7 10" id="KW-0472">Membrane</keyword>
<evidence type="ECO:0000256" key="8">
    <source>
        <dbReference type="ARBA" id="ARBA00023209"/>
    </source>
</evidence>
<gene>
    <name evidence="10" type="primary">plsY</name>
    <name evidence="11" type="ORF">C7438_1327</name>
</gene>
<keyword evidence="1 10" id="KW-1003">Cell membrane</keyword>
<dbReference type="EC" id="2.3.1.275" evidence="10"/>
<dbReference type="GO" id="GO:0005886">
    <property type="term" value="C:plasma membrane"/>
    <property type="evidence" value="ECO:0007669"/>
    <property type="project" value="UniProtKB-SubCell"/>
</dbReference>
<dbReference type="UniPathway" id="UPA00085"/>
<feature type="transmembrane region" description="Helical" evidence="10">
    <location>
        <begin position="170"/>
        <end position="186"/>
    </location>
</feature>
<dbReference type="AlphaFoldDB" id="A0A660KTS1"/>
<dbReference type="HAMAP" id="MF_01043">
    <property type="entry name" value="PlsY"/>
    <property type="match status" value="1"/>
</dbReference>
<keyword evidence="4 10" id="KW-0812">Transmembrane</keyword>
<evidence type="ECO:0000256" key="4">
    <source>
        <dbReference type="ARBA" id="ARBA00022692"/>
    </source>
</evidence>
<organism evidence="11 12">
    <name type="scientific">Brockia lithotrophica</name>
    <dbReference type="NCBI Taxonomy" id="933949"/>
    <lineage>
        <taxon>Bacteria</taxon>
        <taxon>Bacillati</taxon>
        <taxon>Bacillota</taxon>
        <taxon>Bacilli</taxon>
        <taxon>Bacillales</taxon>
        <taxon>Bacillales Family X. Incertae Sedis</taxon>
        <taxon>Brockia</taxon>
    </lineage>
</organism>
<comment type="similarity">
    <text evidence="10">Belongs to the PlsY family.</text>
</comment>
<accession>A0A660KTS1</accession>
<dbReference type="EMBL" id="RBIJ01000004">
    <property type="protein sequence ID" value="RKQ84150.1"/>
    <property type="molecule type" value="Genomic_DNA"/>
</dbReference>
<dbReference type="RefSeq" id="WP_170143614.1">
    <property type="nucleotide sequence ID" value="NZ_RBIJ01000004.1"/>
</dbReference>
<evidence type="ECO:0000256" key="9">
    <source>
        <dbReference type="ARBA" id="ARBA00023264"/>
    </source>
</evidence>
<dbReference type="GO" id="GO:0043772">
    <property type="term" value="F:acyl-phosphate glycerol-3-phosphate acyltransferase activity"/>
    <property type="evidence" value="ECO:0007669"/>
    <property type="project" value="UniProtKB-UniRule"/>
</dbReference>
<comment type="pathway">
    <text evidence="10">Lipid metabolism; phospholipid metabolism.</text>
</comment>
<evidence type="ECO:0000256" key="7">
    <source>
        <dbReference type="ARBA" id="ARBA00023136"/>
    </source>
</evidence>
<comment type="function">
    <text evidence="10">Catalyzes the transfer of an acyl group from acyl-phosphate (acyl-PO(4)) to glycerol-3-phosphate (G3P) to form lysophosphatidic acid (LPA). This enzyme utilizes acyl-phosphate as fatty acyl donor, but not acyl-CoA or acyl-ACP.</text>
</comment>
<dbReference type="NCBIfam" id="TIGR00023">
    <property type="entry name" value="glycerol-3-phosphate 1-O-acyltransferase PlsY"/>
    <property type="match status" value="1"/>
</dbReference>
<protein>
    <recommendedName>
        <fullName evidence="10">Glycerol-3-phosphate acyltransferase</fullName>
    </recommendedName>
    <alternativeName>
        <fullName evidence="10">Acyl-PO4 G3P acyltransferase</fullName>
    </alternativeName>
    <alternativeName>
        <fullName evidence="10">Acyl-phosphate--glycerol-3-phosphate acyltransferase</fullName>
    </alternativeName>
    <alternativeName>
        <fullName evidence="10">G3P acyltransferase</fullName>
        <shortName evidence="10">GPAT</shortName>
        <ecNumber evidence="10">2.3.1.275</ecNumber>
    </alternativeName>
    <alternativeName>
        <fullName evidence="10">Lysophosphatidic acid synthase</fullName>
        <shortName evidence="10">LPA synthase</shortName>
    </alternativeName>
</protein>
<evidence type="ECO:0000313" key="11">
    <source>
        <dbReference type="EMBL" id="RKQ84150.1"/>
    </source>
</evidence>
<comment type="catalytic activity">
    <reaction evidence="10">
        <text>an acyl phosphate + sn-glycerol 3-phosphate = a 1-acyl-sn-glycero-3-phosphate + phosphate</text>
        <dbReference type="Rhea" id="RHEA:34075"/>
        <dbReference type="ChEBI" id="CHEBI:43474"/>
        <dbReference type="ChEBI" id="CHEBI:57597"/>
        <dbReference type="ChEBI" id="CHEBI:57970"/>
        <dbReference type="ChEBI" id="CHEBI:59918"/>
        <dbReference type="EC" id="2.3.1.275"/>
    </reaction>
</comment>
<reference evidence="11 12" key="1">
    <citation type="submission" date="2018-10" db="EMBL/GenBank/DDBJ databases">
        <title>Genomic Encyclopedia of Type Strains, Phase IV (KMG-IV): sequencing the most valuable type-strain genomes for metagenomic binning, comparative biology and taxonomic classification.</title>
        <authorList>
            <person name="Goeker M."/>
        </authorList>
    </citation>
    <scope>NUCLEOTIDE SEQUENCE [LARGE SCALE GENOMIC DNA]</scope>
    <source>
        <strain evidence="11 12">DSM 22653</strain>
    </source>
</reference>
<evidence type="ECO:0000256" key="6">
    <source>
        <dbReference type="ARBA" id="ARBA00023098"/>
    </source>
</evidence>
<keyword evidence="12" id="KW-1185">Reference proteome</keyword>
<dbReference type="GO" id="GO:0008654">
    <property type="term" value="P:phospholipid biosynthetic process"/>
    <property type="evidence" value="ECO:0007669"/>
    <property type="project" value="UniProtKB-UniRule"/>
</dbReference>